<feature type="transmembrane region" description="Helical" evidence="4">
    <location>
        <begin position="238"/>
        <end position="257"/>
    </location>
</feature>
<keyword evidence="1 4" id="KW-0812">Transmembrane</keyword>
<dbReference type="Pfam" id="PF07690">
    <property type="entry name" value="MFS_1"/>
    <property type="match status" value="1"/>
</dbReference>
<dbReference type="InterPro" id="IPR036259">
    <property type="entry name" value="MFS_trans_sf"/>
</dbReference>
<sequence>MLAADSITSADRRRAISAASANATIWALGNGIISTALVTFLAYELGASVAQVAWILAAPQLAGVLRWFGPQILSRFRGHKLPCLSFYFASVIMLLLLPATAWPGVLPSKSISCSALVVCWCLYHLCEYLGTICLWSWFSVIVPRRYYGRFTGRRELWLNVGRLVGFVVTSGFDVWYRQQYGDAPLWPLRLALATGGALFMGASTIPLIWMIDAPVRAGASRLLAAGEALLKSEPLRRLLLYGICFSAANGVSYALSWSYVNKALGLSLSLVLGSIALMRLGQPLLSTWCGRIVDRFGCRGLMIVCQLIVALAPLLYLGGVWGYVASYVALIAYVGTNVSLAAMMMRIAGPKQASANFSVYFGLTGVVYAVSTLIDGYVANQLIPVEIRSSPEAYFPYFVVAWLLRSAAAIPLLFLLEPPIVAETRSNL</sequence>
<proteinExistence type="predicted"/>
<feature type="transmembrane region" description="Helical" evidence="4">
    <location>
        <begin position="394"/>
        <end position="416"/>
    </location>
</feature>
<organism evidence="5 6">
    <name type="scientific">Blastopirellula sediminis</name>
    <dbReference type="NCBI Taxonomy" id="2894196"/>
    <lineage>
        <taxon>Bacteria</taxon>
        <taxon>Pseudomonadati</taxon>
        <taxon>Planctomycetota</taxon>
        <taxon>Planctomycetia</taxon>
        <taxon>Pirellulales</taxon>
        <taxon>Pirellulaceae</taxon>
        <taxon>Blastopirellula</taxon>
    </lineage>
</organism>
<protein>
    <submittedName>
        <fullName evidence="5">MFS transporter</fullName>
    </submittedName>
</protein>
<evidence type="ECO:0000256" key="1">
    <source>
        <dbReference type="ARBA" id="ARBA00022692"/>
    </source>
</evidence>
<name>A0A9X1SKL7_9BACT</name>
<dbReference type="AlphaFoldDB" id="A0A9X1SKL7"/>
<feature type="transmembrane region" description="Helical" evidence="4">
    <location>
        <begin position="324"/>
        <end position="345"/>
    </location>
</feature>
<dbReference type="PANTHER" id="PTHR23526:SF2">
    <property type="entry name" value="MAJOR FACILITATOR SUPERFAMILY (MFS) PROFILE DOMAIN-CONTAINING PROTEIN"/>
    <property type="match status" value="1"/>
</dbReference>
<dbReference type="EMBL" id="JAJKFT010000010">
    <property type="protein sequence ID" value="MCC9629894.1"/>
    <property type="molecule type" value="Genomic_DNA"/>
</dbReference>
<feature type="transmembrane region" description="Helical" evidence="4">
    <location>
        <begin position="114"/>
        <end position="135"/>
    </location>
</feature>
<dbReference type="GO" id="GO:0022857">
    <property type="term" value="F:transmembrane transporter activity"/>
    <property type="evidence" value="ECO:0007669"/>
    <property type="project" value="InterPro"/>
</dbReference>
<feature type="transmembrane region" description="Helical" evidence="4">
    <location>
        <begin position="81"/>
        <end position="102"/>
    </location>
</feature>
<evidence type="ECO:0000256" key="3">
    <source>
        <dbReference type="ARBA" id="ARBA00023136"/>
    </source>
</evidence>
<reference evidence="5" key="1">
    <citation type="submission" date="2021-11" db="EMBL/GenBank/DDBJ databases">
        <title>Genome sequence.</title>
        <authorList>
            <person name="Sun Q."/>
        </authorList>
    </citation>
    <scope>NUCLEOTIDE SEQUENCE</scope>
    <source>
        <strain evidence="5">JC732</strain>
    </source>
</reference>
<keyword evidence="6" id="KW-1185">Reference proteome</keyword>
<feature type="transmembrane region" description="Helical" evidence="4">
    <location>
        <begin position="21"/>
        <end position="43"/>
    </location>
</feature>
<evidence type="ECO:0000256" key="4">
    <source>
        <dbReference type="SAM" id="Phobius"/>
    </source>
</evidence>
<dbReference type="PANTHER" id="PTHR23526">
    <property type="entry name" value="INTEGRAL MEMBRANE TRANSPORT PROTEIN-RELATED"/>
    <property type="match status" value="1"/>
</dbReference>
<dbReference type="Gene3D" id="1.20.1250.20">
    <property type="entry name" value="MFS general substrate transporter like domains"/>
    <property type="match status" value="2"/>
</dbReference>
<feature type="transmembrane region" description="Helical" evidence="4">
    <location>
        <begin position="49"/>
        <end position="69"/>
    </location>
</feature>
<feature type="transmembrane region" description="Helical" evidence="4">
    <location>
        <begin position="263"/>
        <end position="280"/>
    </location>
</feature>
<comment type="caution">
    <text evidence="5">The sequence shown here is derived from an EMBL/GenBank/DDBJ whole genome shotgun (WGS) entry which is preliminary data.</text>
</comment>
<keyword evidence="2 4" id="KW-1133">Transmembrane helix</keyword>
<feature type="transmembrane region" description="Helical" evidence="4">
    <location>
        <begin position="188"/>
        <end position="211"/>
    </location>
</feature>
<dbReference type="Proteomes" id="UP001139103">
    <property type="component" value="Unassembled WGS sequence"/>
</dbReference>
<evidence type="ECO:0000313" key="6">
    <source>
        <dbReference type="Proteomes" id="UP001139103"/>
    </source>
</evidence>
<accession>A0A9X1SKL7</accession>
<dbReference type="InterPro" id="IPR052528">
    <property type="entry name" value="Sugar_transport-like"/>
</dbReference>
<gene>
    <name evidence="5" type="ORF">LOC68_16000</name>
</gene>
<feature type="transmembrane region" description="Helical" evidence="4">
    <location>
        <begin position="156"/>
        <end position="176"/>
    </location>
</feature>
<feature type="transmembrane region" description="Helical" evidence="4">
    <location>
        <begin position="357"/>
        <end position="374"/>
    </location>
</feature>
<evidence type="ECO:0000256" key="2">
    <source>
        <dbReference type="ARBA" id="ARBA00022989"/>
    </source>
</evidence>
<dbReference type="SUPFAM" id="SSF103473">
    <property type="entry name" value="MFS general substrate transporter"/>
    <property type="match status" value="1"/>
</dbReference>
<keyword evidence="3 4" id="KW-0472">Membrane</keyword>
<evidence type="ECO:0000313" key="5">
    <source>
        <dbReference type="EMBL" id="MCC9629894.1"/>
    </source>
</evidence>
<dbReference type="RefSeq" id="WP_230220559.1">
    <property type="nucleotide sequence ID" value="NZ_JAJKFT010000010.1"/>
</dbReference>
<dbReference type="InterPro" id="IPR011701">
    <property type="entry name" value="MFS"/>
</dbReference>
<feature type="transmembrane region" description="Helical" evidence="4">
    <location>
        <begin position="300"/>
        <end position="318"/>
    </location>
</feature>